<accession>A0ACC5Q6Q1</accession>
<keyword evidence="1" id="KW-0418">Kinase</keyword>
<comment type="caution">
    <text evidence="1">The sequence shown here is derived from an EMBL/GenBank/DDBJ whole genome shotgun (WGS) entry which is preliminary data.</text>
</comment>
<protein>
    <submittedName>
        <fullName evidence="1">Serine/threonine protein kinase</fullName>
    </submittedName>
</protein>
<keyword evidence="1" id="KW-0723">Serine/threonine-protein kinase</keyword>
<feature type="non-terminal residue" evidence="1">
    <location>
        <position position="490"/>
    </location>
</feature>
<evidence type="ECO:0000313" key="2">
    <source>
        <dbReference type="Proteomes" id="UP000597867"/>
    </source>
</evidence>
<organism evidence="1 2">
    <name type="scientific">Dolichospermum flos-aquae LEGE 04289</name>
    <dbReference type="NCBI Taxonomy" id="1828708"/>
    <lineage>
        <taxon>Bacteria</taxon>
        <taxon>Bacillati</taxon>
        <taxon>Cyanobacteriota</taxon>
        <taxon>Cyanophyceae</taxon>
        <taxon>Nostocales</taxon>
        <taxon>Aphanizomenonaceae</taxon>
        <taxon>Dolichospermum</taxon>
    </lineage>
</organism>
<keyword evidence="1" id="KW-0808">Transferase</keyword>
<keyword evidence="2" id="KW-1185">Reference proteome</keyword>
<proteinExistence type="predicted"/>
<dbReference type="Proteomes" id="UP000597867">
    <property type="component" value="Unassembled WGS sequence"/>
</dbReference>
<evidence type="ECO:0000313" key="1">
    <source>
        <dbReference type="EMBL" id="MBE9220649.1"/>
    </source>
</evidence>
<reference evidence="1" key="1">
    <citation type="submission" date="2020-10" db="EMBL/GenBank/DDBJ databases">
        <authorList>
            <person name="Castelo-Branco R."/>
            <person name="Eusebio N."/>
            <person name="Adriana R."/>
            <person name="Vieira A."/>
            <person name="Brugerolle De Fraissinette N."/>
            <person name="Rezende De Castro R."/>
            <person name="Schneider M.P."/>
            <person name="Vasconcelos V."/>
            <person name="Leao P.N."/>
        </authorList>
    </citation>
    <scope>NUCLEOTIDE SEQUENCE</scope>
    <source>
        <strain evidence="1">LEGE 04289</strain>
    </source>
</reference>
<dbReference type="EMBL" id="JADEWF010000081">
    <property type="protein sequence ID" value="MBE9220649.1"/>
    <property type="molecule type" value="Genomic_DNA"/>
</dbReference>
<name>A0ACC5Q6Q1_DOLFA</name>
<gene>
    <name evidence="1" type="ORF">IQ222_18085</name>
</gene>
<sequence>MQSPITVGTILQNRYHIIHIIGQGGFGRTYLAEDQRRFSELCVLKELIAPVMGTSAGGKEQELFEREAAILYQIQHPQVPKFREKFAQNERLFLVQDFVVGKTYRHLLNERQKLGTAFTEVEVLHLLRFLLPVLSYIHGQGIIHRDISPENVILRESDSLPVLIDFGVVKELATKLQSSSPSSVTTVGKLGYAPSEQMQTGRVYPSSDLYALAVTAIVLLTGKEPGDLFDEQQLRWNWQIWVNVTPGFAEILQRMLSHKPGDRYQSATDVTQALLNVDHGNVPAPNNLSYLRTIAVGNRPELRSKIPKQPEISASSQSASILDHPLVLGVIGFIVIILAGFGSWTFVNSLKKQPRSAPETTTTPQSFPSPVIPSGNKLTPSPRSTDTNSEPVIIRQRLKLDKSNTAELEGIIRKNDLIQYTLEAKAGEKLTVSVNEDSGIVMRIFNPNGEIINTQYQQSTSHEGILPDSGRYIIQLGLSSEESQASYSLN</sequence>